<keyword evidence="2" id="KW-0808">Transferase</keyword>
<organism evidence="2 3">
    <name type="scientific">Plectosphaerella plurivora</name>
    <dbReference type="NCBI Taxonomy" id="936078"/>
    <lineage>
        <taxon>Eukaryota</taxon>
        <taxon>Fungi</taxon>
        <taxon>Dikarya</taxon>
        <taxon>Ascomycota</taxon>
        <taxon>Pezizomycotina</taxon>
        <taxon>Sordariomycetes</taxon>
        <taxon>Hypocreomycetidae</taxon>
        <taxon>Glomerellales</taxon>
        <taxon>Plectosphaerellaceae</taxon>
        <taxon>Plectosphaerella</taxon>
    </lineage>
</organism>
<dbReference type="EMBL" id="JAGSXJ010000041">
    <property type="protein sequence ID" value="KAH6663975.1"/>
    <property type="molecule type" value="Genomic_DNA"/>
</dbReference>
<feature type="domain" description="Aminoglycoside phosphotransferase" evidence="1">
    <location>
        <begin position="72"/>
        <end position="283"/>
    </location>
</feature>
<comment type="caution">
    <text evidence="2">The sequence shown here is derived from an EMBL/GenBank/DDBJ whole genome shotgun (WGS) entry which is preliminary data.</text>
</comment>
<name>A0A9P8V149_9PEZI</name>
<dbReference type="Pfam" id="PF01636">
    <property type="entry name" value="APH"/>
    <property type="match status" value="1"/>
</dbReference>
<sequence>MSLDDSIELKVREAVKGTRFEVQTLTKLAGGTANWIFAATLASPLDDGSSEVLIKHGQGFSASNQNFELPLSRCKIEAESLRLLSGHSVSGSPPAGASNVNVRTPALFDLTEGDDSTIQVQEYLPGSIDLKQYMLKHCAASPTPVEREKSAQIGAALANWLRSFHKWAASQQDEDFARLVSKNTFGPYVKNLINFSWLSDRVDTFPDVLRDCKDLLVEIQDAVAKEKDNQKARYQIIHGDFWTGNIVLPDKPLEAESDGPIFVVDWEIAQFGLPSFDLGQMIAELYALWLYRGNEAALVLMESFIDTYMQNSGLGEDFAFRAALQVGAHLVCITTGFPGWGTHEELEPVVRVGRDILIHAWRRDRAWFEGGKLQGLFRLVASGSSATGL</sequence>
<dbReference type="InterPro" id="IPR002575">
    <property type="entry name" value="Aminoglycoside_PTrfase"/>
</dbReference>
<proteinExistence type="predicted"/>
<dbReference type="Gene3D" id="3.90.1200.10">
    <property type="match status" value="1"/>
</dbReference>
<evidence type="ECO:0000313" key="3">
    <source>
        <dbReference type="Proteomes" id="UP000770015"/>
    </source>
</evidence>
<dbReference type="AlphaFoldDB" id="A0A9P8V149"/>
<protein>
    <submittedName>
        <fullName evidence="2">Kinase-like domain-containing protein</fullName>
    </submittedName>
</protein>
<gene>
    <name evidence="2" type="ORF">F5X68DRAFT_279676</name>
</gene>
<evidence type="ECO:0000259" key="1">
    <source>
        <dbReference type="Pfam" id="PF01636"/>
    </source>
</evidence>
<dbReference type="SUPFAM" id="SSF56112">
    <property type="entry name" value="Protein kinase-like (PK-like)"/>
    <property type="match status" value="1"/>
</dbReference>
<keyword evidence="3" id="KW-1185">Reference proteome</keyword>
<reference evidence="2" key="1">
    <citation type="journal article" date="2021" name="Nat. Commun.">
        <title>Genetic determinants of endophytism in the Arabidopsis root mycobiome.</title>
        <authorList>
            <person name="Mesny F."/>
            <person name="Miyauchi S."/>
            <person name="Thiergart T."/>
            <person name="Pickel B."/>
            <person name="Atanasova L."/>
            <person name="Karlsson M."/>
            <person name="Huettel B."/>
            <person name="Barry K.W."/>
            <person name="Haridas S."/>
            <person name="Chen C."/>
            <person name="Bauer D."/>
            <person name="Andreopoulos W."/>
            <person name="Pangilinan J."/>
            <person name="LaButti K."/>
            <person name="Riley R."/>
            <person name="Lipzen A."/>
            <person name="Clum A."/>
            <person name="Drula E."/>
            <person name="Henrissat B."/>
            <person name="Kohler A."/>
            <person name="Grigoriev I.V."/>
            <person name="Martin F.M."/>
            <person name="Hacquard S."/>
        </authorList>
    </citation>
    <scope>NUCLEOTIDE SEQUENCE</scope>
    <source>
        <strain evidence="2">MPI-SDFR-AT-0117</strain>
    </source>
</reference>
<keyword evidence="2" id="KW-0418">Kinase</keyword>
<accession>A0A9P8V149</accession>
<evidence type="ECO:0000313" key="2">
    <source>
        <dbReference type="EMBL" id="KAH6663975.1"/>
    </source>
</evidence>
<dbReference type="OrthoDB" id="25129at2759"/>
<dbReference type="Proteomes" id="UP000770015">
    <property type="component" value="Unassembled WGS sequence"/>
</dbReference>
<dbReference type="GO" id="GO:0016301">
    <property type="term" value="F:kinase activity"/>
    <property type="evidence" value="ECO:0007669"/>
    <property type="project" value="UniProtKB-KW"/>
</dbReference>
<dbReference type="InterPro" id="IPR011009">
    <property type="entry name" value="Kinase-like_dom_sf"/>
</dbReference>
<dbReference type="Gene3D" id="3.30.200.20">
    <property type="entry name" value="Phosphorylase Kinase, domain 1"/>
    <property type="match status" value="1"/>
</dbReference>